<feature type="domain" description="Kinesin motor" evidence="8">
    <location>
        <begin position="1"/>
        <end position="324"/>
    </location>
</feature>
<comment type="caution">
    <text evidence="9">The sequence shown here is derived from an EMBL/GenBank/DDBJ whole genome shotgun (WGS) entry which is preliminary data.</text>
</comment>
<dbReference type="GO" id="GO:0005524">
    <property type="term" value="F:ATP binding"/>
    <property type="evidence" value="ECO:0007669"/>
    <property type="project" value="UniProtKB-KW"/>
</dbReference>
<dbReference type="GO" id="GO:0007018">
    <property type="term" value="P:microtubule-based movement"/>
    <property type="evidence" value="ECO:0007669"/>
    <property type="project" value="InterPro"/>
</dbReference>
<dbReference type="InterPro" id="IPR027417">
    <property type="entry name" value="P-loop_NTPase"/>
</dbReference>
<comment type="similarity">
    <text evidence="6">Belongs to the TRAFAC class myosin-kinesin ATPase superfamily. Kinesin family.</text>
</comment>
<dbReference type="GO" id="GO:0003777">
    <property type="term" value="F:microtubule motor activity"/>
    <property type="evidence" value="ECO:0007669"/>
    <property type="project" value="InterPro"/>
</dbReference>
<gene>
    <name evidence="9" type="ORF">U0070_004407</name>
</gene>
<dbReference type="GO" id="GO:0005634">
    <property type="term" value="C:nucleus"/>
    <property type="evidence" value="ECO:0007669"/>
    <property type="project" value="TreeGrafter"/>
</dbReference>
<accession>A0AAW0IRX9</accession>
<dbReference type="AlphaFoldDB" id="A0AAW0IRX9"/>
<sequence>MWNAVYKETQYSFKQVFDTPTAQKELFIVVASPSIDDLIHGNNGLLFTYGITGSGKAHRMTGSVGYGSLLPLCLNSTGAFLQTIVFLNLKQQCEVDAVLEKWRREEKRREEKRREEKRSHGHFKDSPLAGNKQVQGLQVINAPEFCKAEGDEGGVYGSNFLQSKILCKDKNHYLYAAGCTEVEVKSMGEAFEVFWSGQKERHTVNTHLNRESSRSLSVFGVKLVQAPLDAYGDILQEKVQVTVSQWSLADLAGCERNNRTKAEWIRVLEAGHVSQSLTRLRASLEALGENQMHATNKLVLCRDSTQTHLLKKYFSGQGKVRMIVLSCVTQYRNLPRGSPVGDEPLVPSCKLLDSNDEAVPKLIETSEEQHHLPQLMTGELSTELESLLSNKENHVQEELNGREKCISEQKSKTEPLPKTIKSLKHKGLCEAAAQLEVQNEFWVVGEEAKQLKATVSQPKP</sequence>
<dbReference type="Pfam" id="PF00225">
    <property type="entry name" value="Kinesin"/>
    <property type="match status" value="2"/>
</dbReference>
<feature type="compositionally biased region" description="Basic and acidic residues" evidence="7">
    <location>
        <begin position="104"/>
        <end position="125"/>
    </location>
</feature>
<evidence type="ECO:0000256" key="1">
    <source>
        <dbReference type="ARBA" id="ARBA00004245"/>
    </source>
</evidence>
<dbReference type="PRINTS" id="PR00380">
    <property type="entry name" value="KINESINHEAVY"/>
</dbReference>
<evidence type="ECO:0000256" key="5">
    <source>
        <dbReference type="ARBA" id="ARBA00023212"/>
    </source>
</evidence>
<feature type="region of interest" description="Disordered" evidence="7">
    <location>
        <begin position="104"/>
        <end position="129"/>
    </location>
</feature>
<dbReference type="GO" id="GO:0051256">
    <property type="term" value="P:mitotic spindle midzone assembly"/>
    <property type="evidence" value="ECO:0007669"/>
    <property type="project" value="TreeGrafter"/>
</dbReference>
<organism evidence="9 10">
    <name type="scientific">Myodes glareolus</name>
    <name type="common">Bank vole</name>
    <name type="synonym">Clethrionomys glareolus</name>
    <dbReference type="NCBI Taxonomy" id="447135"/>
    <lineage>
        <taxon>Eukaryota</taxon>
        <taxon>Metazoa</taxon>
        <taxon>Chordata</taxon>
        <taxon>Craniata</taxon>
        <taxon>Vertebrata</taxon>
        <taxon>Euteleostomi</taxon>
        <taxon>Mammalia</taxon>
        <taxon>Eutheria</taxon>
        <taxon>Euarchontoglires</taxon>
        <taxon>Glires</taxon>
        <taxon>Rodentia</taxon>
        <taxon>Myomorpha</taxon>
        <taxon>Muroidea</taxon>
        <taxon>Cricetidae</taxon>
        <taxon>Arvicolinae</taxon>
        <taxon>Myodes</taxon>
    </lineage>
</organism>
<dbReference type="SUPFAM" id="SSF52540">
    <property type="entry name" value="P-loop containing nucleoside triphosphate hydrolases"/>
    <property type="match status" value="1"/>
</dbReference>
<evidence type="ECO:0000256" key="3">
    <source>
        <dbReference type="ARBA" id="ARBA00022741"/>
    </source>
</evidence>
<comment type="caution">
    <text evidence="6">Lacks conserved residue(s) required for the propagation of feature annotation.</text>
</comment>
<keyword evidence="5" id="KW-0206">Cytoskeleton</keyword>
<protein>
    <recommendedName>
        <fullName evidence="8">Kinesin motor domain-containing protein</fullName>
    </recommendedName>
</protein>
<dbReference type="InterPro" id="IPR001752">
    <property type="entry name" value="Kinesin_motor_dom"/>
</dbReference>
<dbReference type="GO" id="GO:0008017">
    <property type="term" value="F:microtubule binding"/>
    <property type="evidence" value="ECO:0007669"/>
    <property type="project" value="InterPro"/>
</dbReference>
<keyword evidence="2" id="KW-0963">Cytoplasm</keyword>
<dbReference type="GO" id="GO:0005874">
    <property type="term" value="C:microtubule"/>
    <property type="evidence" value="ECO:0007669"/>
    <property type="project" value="TreeGrafter"/>
</dbReference>
<dbReference type="PANTHER" id="PTHR24115:SF600">
    <property type="entry name" value="KINESIN-LIKE PROTEIN KIF23"/>
    <property type="match status" value="1"/>
</dbReference>
<keyword evidence="10" id="KW-1185">Reference proteome</keyword>
<dbReference type="PANTHER" id="PTHR24115">
    <property type="entry name" value="KINESIN-RELATED"/>
    <property type="match status" value="1"/>
</dbReference>
<dbReference type="GO" id="GO:0016887">
    <property type="term" value="F:ATP hydrolysis activity"/>
    <property type="evidence" value="ECO:0007669"/>
    <property type="project" value="TreeGrafter"/>
</dbReference>
<evidence type="ECO:0000256" key="2">
    <source>
        <dbReference type="ARBA" id="ARBA00022490"/>
    </source>
</evidence>
<proteinExistence type="inferred from homology"/>
<evidence type="ECO:0000313" key="9">
    <source>
        <dbReference type="EMBL" id="KAK7817270.1"/>
    </source>
</evidence>
<reference evidence="9 10" key="1">
    <citation type="journal article" date="2023" name="bioRxiv">
        <title>Conserved and derived expression patterns and positive selection on dental genes reveal complex evolutionary context of ever-growing rodent molars.</title>
        <authorList>
            <person name="Calamari Z.T."/>
            <person name="Song A."/>
            <person name="Cohen E."/>
            <person name="Akter M."/>
            <person name="Roy R.D."/>
            <person name="Hallikas O."/>
            <person name="Christensen M.M."/>
            <person name="Li P."/>
            <person name="Marangoni P."/>
            <person name="Jernvall J."/>
            <person name="Klein O.D."/>
        </authorList>
    </citation>
    <scope>NUCLEOTIDE SEQUENCE [LARGE SCALE GENOMIC DNA]</scope>
    <source>
        <strain evidence="9">V071</strain>
    </source>
</reference>
<dbReference type="SMART" id="SM00129">
    <property type="entry name" value="KISc"/>
    <property type="match status" value="1"/>
</dbReference>
<dbReference type="Gene3D" id="3.40.850.10">
    <property type="entry name" value="Kinesin motor domain"/>
    <property type="match status" value="2"/>
</dbReference>
<dbReference type="EMBL" id="JBBHLL010000096">
    <property type="protein sequence ID" value="KAK7817270.1"/>
    <property type="molecule type" value="Genomic_DNA"/>
</dbReference>
<keyword evidence="4" id="KW-0067">ATP-binding</keyword>
<dbReference type="PROSITE" id="PS50067">
    <property type="entry name" value="KINESIN_MOTOR_2"/>
    <property type="match status" value="1"/>
</dbReference>
<evidence type="ECO:0000313" key="10">
    <source>
        <dbReference type="Proteomes" id="UP001488838"/>
    </source>
</evidence>
<evidence type="ECO:0000256" key="6">
    <source>
        <dbReference type="PROSITE-ProRule" id="PRU00283"/>
    </source>
</evidence>
<evidence type="ECO:0000256" key="4">
    <source>
        <dbReference type="ARBA" id="ARBA00022840"/>
    </source>
</evidence>
<dbReference type="InterPro" id="IPR027640">
    <property type="entry name" value="Kinesin-like_fam"/>
</dbReference>
<evidence type="ECO:0000256" key="7">
    <source>
        <dbReference type="SAM" id="MobiDB-lite"/>
    </source>
</evidence>
<comment type="subcellular location">
    <subcellularLocation>
        <location evidence="1">Cytoplasm</location>
        <location evidence="1">Cytoskeleton</location>
    </subcellularLocation>
</comment>
<dbReference type="GO" id="GO:0005871">
    <property type="term" value="C:kinesin complex"/>
    <property type="evidence" value="ECO:0007669"/>
    <property type="project" value="TreeGrafter"/>
</dbReference>
<name>A0AAW0IRX9_MYOGA</name>
<dbReference type="Proteomes" id="UP001488838">
    <property type="component" value="Unassembled WGS sequence"/>
</dbReference>
<keyword evidence="3" id="KW-0547">Nucleotide-binding</keyword>
<evidence type="ECO:0000259" key="8">
    <source>
        <dbReference type="PROSITE" id="PS50067"/>
    </source>
</evidence>
<dbReference type="InterPro" id="IPR036961">
    <property type="entry name" value="Kinesin_motor_dom_sf"/>
</dbReference>